<name>A0AB33CLK0_XANCI</name>
<sequence>MRMPRNLLGRSTEHYMFAKSTHALLVLVLVLVTAKASAQDGAPSIGELSRIQAETILLKAKAEKAKAQSELTGDTGKSNAAAMNEPTVAPVVSRVYGAGERLKARFLYEGGSFTDEVVGALIPGDYRVISISMERVIVERRGKRLELAFSGTPPVGPKSKEQSQPAQFTFPSMTPLPRAGG</sequence>
<evidence type="ECO:0000256" key="1">
    <source>
        <dbReference type="SAM" id="MobiDB-lite"/>
    </source>
</evidence>
<reference evidence="2 3" key="1">
    <citation type="submission" date="2017-06" db="EMBL/GenBank/DDBJ databases">
        <title>First complete genome sequences of Xanthomonas citri pv. vignicola strains CFBP 7111, CFBP 7112 and CFBP 7113 using long-read technology.</title>
        <authorList>
            <person name="Ruh M."/>
            <person name="Briand M."/>
            <person name="Bonneau S."/>
            <person name="Jacques M.A."/>
            <person name="Chen N.W.G."/>
        </authorList>
    </citation>
    <scope>NUCLEOTIDE SEQUENCE [LARGE SCALE GENOMIC DNA]</scope>
    <source>
        <strain evidence="2 3">CFBP7111</strain>
        <plasmid evidence="3">pla</plasmid>
    </source>
</reference>
<accession>A0AB33CLK0</accession>
<keyword evidence="2" id="KW-0614">Plasmid</keyword>
<dbReference type="AlphaFoldDB" id="A0AB33CLK0"/>
<geneLocation type="plasmid" evidence="3">
    <name>pla</name>
</geneLocation>
<proteinExistence type="predicted"/>
<organism evidence="2 3">
    <name type="scientific">Xanthomonas citri pv. vignicola</name>
    <dbReference type="NCBI Taxonomy" id="473426"/>
    <lineage>
        <taxon>Bacteria</taxon>
        <taxon>Pseudomonadati</taxon>
        <taxon>Pseudomonadota</taxon>
        <taxon>Gammaproteobacteria</taxon>
        <taxon>Lysobacterales</taxon>
        <taxon>Lysobacteraceae</taxon>
        <taxon>Xanthomonas</taxon>
    </lineage>
</organism>
<feature type="region of interest" description="Disordered" evidence="1">
    <location>
        <begin position="149"/>
        <end position="181"/>
    </location>
</feature>
<evidence type="ECO:0000313" key="3">
    <source>
        <dbReference type="Proteomes" id="UP000198357"/>
    </source>
</evidence>
<dbReference type="EMBL" id="CP022264">
    <property type="protein sequence ID" value="ASK94754.1"/>
    <property type="molecule type" value="Genomic_DNA"/>
</dbReference>
<dbReference type="NCBIfam" id="TIGR03021">
    <property type="entry name" value="pilP_fam"/>
    <property type="match status" value="1"/>
</dbReference>
<protein>
    <recommendedName>
        <fullName evidence="4">Type IV pilus biogenesis protein PilP</fullName>
    </recommendedName>
</protein>
<dbReference type="InterPro" id="IPR022753">
    <property type="entry name" value="T4SS_pilus_biogen_PilP"/>
</dbReference>
<gene>
    <name evidence="2" type="ORF">XcvCFBP7111P_25175</name>
</gene>
<evidence type="ECO:0000313" key="2">
    <source>
        <dbReference type="EMBL" id="ASK94754.1"/>
    </source>
</evidence>
<evidence type="ECO:0008006" key="4">
    <source>
        <dbReference type="Google" id="ProtNLM"/>
    </source>
</evidence>
<feature type="compositionally biased region" description="Polar residues" evidence="1">
    <location>
        <begin position="162"/>
        <end position="172"/>
    </location>
</feature>
<dbReference type="Proteomes" id="UP000198357">
    <property type="component" value="Plasmid plA"/>
</dbReference>